<organism evidence="4 5">
    <name type="scientific">Caballeronia sordidicola</name>
    <name type="common">Burkholderia sordidicola</name>
    <dbReference type="NCBI Taxonomy" id="196367"/>
    <lineage>
        <taxon>Bacteria</taxon>
        <taxon>Pseudomonadati</taxon>
        <taxon>Pseudomonadota</taxon>
        <taxon>Betaproteobacteria</taxon>
        <taxon>Burkholderiales</taxon>
        <taxon>Burkholderiaceae</taxon>
        <taxon>Caballeronia</taxon>
    </lineage>
</organism>
<dbReference type="PANTHER" id="PTHR43464">
    <property type="entry name" value="METHYLTRANSFERASE"/>
    <property type="match status" value="1"/>
</dbReference>
<proteinExistence type="predicted"/>
<dbReference type="EMBL" id="FCOC02000002">
    <property type="protein sequence ID" value="SAL16098.1"/>
    <property type="molecule type" value="Genomic_DNA"/>
</dbReference>
<dbReference type="Gene3D" id="3.40.50.150">
    <property type="entry name" value="Vaccinia Virus protein VP39"/>
    <property type="match status" value="1"/>
</dbReference>
<dbReference type="RefSeq" id="WP_060817436.1">
    <property type="nucleotide sequence ID" value="NZ_FCOC02000002.1"/>
</dbReference>
<dbReference type="CDD" id="cd02440">
    <property type="entry name" value="AdoMet_MTases"/>
    <property type="match status" value="1"/>
</dbReference>
<evidence type="ECO:0000256" key="3">
    <source>
        <dbReference type="ARBA" id="ARBA00022691"/>
    </source>
</evidence>
<dbReference type="Proteomes" id="UP000054893">
    <property type="component" value="Unassembled WGS sequence"/>
</dbReference>
<evidence type="ECO:0000256" key="1">
    <source>
        <dbReference type="ARBA" id="ARBA00022603"/>
    </source>
</evidence>
<sequence>MTTEPNAREYFAGLYQRSDDPWLLRERWYERRKRALTLAALPDEHYRRAYEPGCANGEFTAELATRCDSLLAADLNPAAVDLARRRVAHLRHVEVEQRAMPDDWPDGEFDLIVISEVAYYLTLDQLNLLAQRVTSSLAEGGTVIACHWRRPIEGWPHTGDHVHAELHTKLLLPALSHYSDDDLVLDVWSSNKASVHQREAR</sequence>
<gene>
    <name evidence="4" type="primary">tam</name>
    <name evidence="4" type="ORF">AWB64_00937</name>
</gene>
<reference evidence="4 5" key="1">
    <citation type="submission" date="2016-01" db="EMBL/GenBank/DDBJ databases">
        <authorList>
            <person name="Oliw E.H."/>
        </authorList>
    </citation>
    <scope>NUCLEOTIDE SEQUENCE [LARGE SCALE GENOMIC DNA]</scope>
    <source>
        <strain evidence="4">LMG 22029</strain>
    </source>
</reference>
<dbReference type="PANTHER" id="PTHR43464:SF19">
    <property type="entry name" value="UBIQUINONE BIOSYNTHESIS O-METHYLTRANSFERASE, MITOCHONDRIAL"/>
    <property type="match status" value="1"/>
</dbReference>
<dbReference type="EC" id="2.1.1.144" evidence="4"/>
<evidence type="ECO:0000256" key="2">
    <source>
        <dbReference type="ARBA" id="ARBA00022679"/>
    </source>
</evidence>
<dbReference type="InterPro" id="IPR029063">
    <property type="entry name" value="SAM-dependent_MTases_sf"/>
</dbReference>
<name>A0A158F8B2_CABSO</name>
<keyword evidence="3" id="KW-0949">S-adenosyl-L-methionine</keyword>
<dbReference type="GO" id="GO:0030798">
    <property type="term" value="F:trans-aconitate 2-methyltransferase activity"/>
    <property type="evidence" value="ECO:0007669"/>
    <property type="project" value="UniProtKB-EC"/>
</dbReference>
<dbReference type="AlphaFoldDB" id="A0A158F8B2"/>
<protein>
    <submittedName>
        <fullName evidence="4">Trans-aconitate 2-methyltransferase</fullName>
        <ecNumber evidence="4">2.1.1.144</ecNumber>
    </submittedName>
</protein>
<dbReference type="OrthoDB" id="116799at2"/>
<keyword evidence="1 4" id="KW-0489">Methyltransferase</keyword>
<keyword evidence="2 4" id="KW-0808">Transferase</keyword>
<accession>A0A158F8B2</accession>
<evidence type="ECO:0000313" key="4">
    <source>
        <dbReference type="EMBL" id="SAL16098.1"/>
    </source>
</evidence>
<evidence type="ECO:0000313" key="5">
    <source>
        <dbReference type="Proteomes" id="UP000054893"/>
    </source>
</evidence>
<dbReference type="GO" id="GO:0032259">
    <property type="term" value="P:methylation"/>
    <property type="evidence" value="ECO:0007669"/>
    <property type="project" value="UniProtKB-KW"/>
</dbReference>
<dbReference type="GO" id="GO:0009312">
    <property type="term" value="P:oligosaccharide biosynthetic process"/>
    <property type="evidence" value="ECO:0007669"/>
    <property type="project" value="InterPro"/>
</dbReference>
<dbReference type="InterPro" id="IPR008715">
    <property type="entry name" value="SAM-MeTfrase_NodS-like"/>
</dbReference>
<dbReference type="SUPFAM" id="SSF53335">
    <property type="entry name" value="S-adenosyl-L-methionine-dependent methyltransferases"/>
    <property type="match status" value="1"/>
</dbReference>
<dbReference type="Pfam" id="PF05401">
    <property type="entry name" value="NodS"/>
    <property type="match status" value="1"/>
</dbReference>